<dbReference type="InterPro" id="IPR006015">
    <property type="entry name" value="Universal_stress_UspA"/>
</dbReference>
<dbReference type="RefSeq" id="WP_130916798.1">
    <property type="nucleotide sequence ID" value="NZ_CP107969.1"/>
</dbReference>
<dbReference type="AlphaFoldDB" id="A0A4U8VXA7"/>
<feature type="domain" description="UspA" evidence="4">
    <location>
        <begin position="165"/>
        <end position="298"/>
    </location>
</feature>
<dbReference type="Proteomes" id="UP000290439">
    <property type="component" value="Chromosome"/>
</dbReference>
<proteinExistence type="inferred from homology"/>
<dbReference type="PRINTS" id="PR01438">
    <property type="entry name" value="UNVRSLSTRESS"/>
</dbReference>
<dbReference type="Pfam" id="PF00582">
    <property type="entry name" value="Usp"/>
    <property type="match status" value="2"/>
</dbReference>
<dbReference type="EMBL" id="LR215973">
    <property type="protein sequence ID" value="VFA98052.1"/>
    <property type="molecule type" value="Genomic_DNA"/>
</dbReference>
<dbReference type="InterPro" id="IPR006016">
    <property type="entry name" value="UspA"/>
</dbReference>
<dbReference type="PANTHER" id="PTHR46268">
    <property type="entry name" value="STRESS RESPONSE PROTEIN NHAX"/>
    <property type="match status" value="1"/>
</dbReference>
<protein>
    <submittedName>
        <fullName evidence="5">Universal stress protein Rv2005c/MT2061</fullName>
    </submittedName>
</protein>
<comment type="similarity">
    <text evidence="1">Belongs to the universal stress protein A family.</text>
</comment>
<feature type="domain" description="UspA" evidence="4">
    <location>
        <begin position="12"/>
        <end position="153"/>
    </location>
</feature>
<dbReference type="GO" id="GO:0005524">
    <property type="term" value="F:ATP binding"/>
    <property type="evidence" value="ECO:0007669"/>
    <property type="project" value="UniProtKB-KW"/>
</dbReference>
<keyword evidence="3" id="KW-0067">ATP-binding</keyword>
<evidence type="ECO:0000259" key="4">
    <source>
        <dbReference type="Pfam" id="PF00582"/>
    </source>
</evidence>
<dbReference type="InterPro" id="IPR014729">
    <property type="entry name" value="Rossmann-like_a/b/a_fold"/>
</dbReference>
<reference evidence="5 6" key="1">
    <citation type="submission" date="2019-02" db="EMBL/GenBank/DDBJ databases">
        <authorList>
            <consortium name="Pathogen Informatics"/>
        </authorList>
    </citation>
    <scope>NUCLEOTIDE SEQUENCE [LARGE SCALE GENOMIC DNA]</scope>
    <source>
        <strain evidence="5 6">3012STDY6756504</strain>
    </source>
</reference>
<evidence type="ECO:0000256" key="3">
    <source>
        <dbReference type="ARBA" id="ARBA00022840"/>
    </source>
</evidence>
<evidence type="ECO:0000256" key="1">
    <source>
        <dbReference type="ARBA" id="ARBA00008791"/>
    </source>
</evidence>
<dbReference type="PANTHER" id="PTHR46268:SF27">
    <property type="entry name" value="UNIVERSAL STRESS PROTEIN RV2623"/>
    <property type="match status" value="1"/>
</dbReference>
<name>A0A4U8VXA7_9NOCA</name>
<dbReference type="SUPFAM" id="SSF52402">
    <property type="entry name" value="Adenine nucleotide alpha hydrolases-like"/>
    <property type="match status" value="2"/>
</dbReference>
<accession>A0A4U8VXA7</accession>
<gene>
    <name evidence="5" type="ORF">NCTC10797_01817</name>
</gene>
<keyword evidence="2" id="KW-0547">Nucleotide-binding</keyword>
<evidence type="ECO:0000313" key="6">
    <source>
        <dbReference type="Proteomes" id="UP000290439"/>
    </source>
</evidence>
<evidence type="ECO:0000313" key="5">
    <source>
        <dbReference type="EMBL" id="VFA98052.1"/>
    </source>
</evidence>
<evidence type="ECO:0000256" key="2">
    <source>
        <dbReference type="ARBA" id="ARBA00022741"/>
    </source>
</evidence>
<sequence length="300" mass="32045">MSVRNPGPSGDRPVLAAVDGSDSSYQAAAWAATEALLHGVRLHLFTSTGLAMASALREGYEPSESEQQWLRIDGERIVTEAARVARRAVDDQRLSVTTEVTNDFVVPTLLELSKTARILVVGSRGLGAFRRGLLGSVSTAVTRHAHCPVAVIHDFAAIDAVSAGKPILVGVDGTENSVPAVEYAFDAAARRNVGLVALHAWSDISSLDLPVRDWDSLRESERAVLAERLAGFAEKYPEVDVRRLVVPNRPTHALHDQSDYAQMVVVGSHGRGGFASMVLGSTSSALLHTVACPVVVVRSR</sequence>
<organism evidence="5 6">
    <name type="scientific">Nocardia cyriacigeorgica</name>
    <dbReference type="NCBI Taxonomy" id="135487"/>
    <lineage>
        <taxon>Bacteria</taxon>
        <taxon>Bacillati</taxon>
        <taxon>Actinomycetota</taxon>
        <taxon>Actinomycetes</taxon>
        <taxon>Mycobacteriales</taxon>
        <taxon>Nocardiaceae</taxon>
        <taxon>Nocardia</taxon>
    </lineage>
</organism>
<dbReference type="Gene3D" id="3.40.50.620">
    <property type="entry name" value="HUPs"/>
    <property type="match status" value="2"/>
</dbReference>